<keyword evidence="1" id="KW-0472">Membrane</keyword>
<organism evidence="2 3">
    <name type="scientific">Paragonimus westermani</name>
    <dbReference type="NCBI Taxonomy" id="34504"/>
    <lineage>
        <taxon>Eukaryota</taxon>
        <taxon>Metazoa</taxon>
        <taxon>Spiralia</taxon>
        <taxon>Lophotrochozoa</taxon>
        <taxon>Platyhelminthes</taxon>
        <taxon>Trematoda</taxon>
        <taxon>Digenea</taxon>
        <taxon>Plagiorchiida</taxon>
        <taxon>Troglotremata</taxon>
        <taxon>Troglotrematidae</taxon>
        <taxon>Paragonimus</taxon>
    </lineage>
</organism>
<name>A0A8T0DV16_9TREM</name>
<evidence type="ECO:0000313" key="3">
    <source>
        <dbReference type="Proteomes" id="UP000699462"/>
    </source>
</evidence>
<comment type="caution">
    <text evidence="2">The sequence shown here is derived from an EMBL/GenBank/DDBJ whole genome shotgun (WGS) entry which is preliminary data.</text>
</comment>
<dbReference type="OrthoDB" id="9994106at2759"/>
<feature type="transmembrane region" description="Helical" evidence="1">
    <location>
        <begin position="7"/>
        <end position="25"/>
    </location>
</feature>
<evidence type="ECO:0000313" key="2">
    <source>
        <dbReference type="EMBL" id="KAF8571795.1"/>
    </source>
</evidence>
<dbReference type="GO" id="GO:0005886">
    <property type="term" value="C:plasma membrane"/>
    <property type="evidence" value="ECO:0007669"/>
    <property type="project" value="TreeGrafter"/>
</dbReference>
<sequence length="60" mass="7288">MAPVIRFVYNTISYMTFLMLFSYLLLVDFKIEISVVEYIVIAWVVTLFIEEIKQVNMWRF</sequence>
<dbReference type="PANTHER" id="PTHR13800">
    <property type="entry name" value="TRANSIENT RECEPTOR POTENTIAL CATION CHANNEL, SUBFAMILY M, MEMBER 6"/>
    <property type="match status" value="1"/>
</dbReference>
<dbReference type="GO" id="GO:0099604">
    <property type="term" value="F:ligand-gated calcium channel activity"/>
    <property type="evidence" value="ECO:0007669"/>
    <property type="project" value="TreeGrafter"/>
</dbReference>
<feature type="transmembrane region" description="Helical" evidence="1">
    <location>
        <begin position="31"/>
        <end position="49"/>
    </location>
</feature>
<evidence type="ECO:0000256" key="1">
    <source>
        <dbReference type="SAM" id="Phobius"/>
    </source>
</evidence>
<reference evidence="2 3" key="1">
    <citation type="submission" date="2019-07" db="EMBL/GenBank/DDBJ databases">
        <title>Annotation for the trematode Paragonimus westermani.</title>
        <authorList>
            <person name="Choi Y.-J."/>
        </authorList>
    </citation>
    <scope>NUCLEOTIDE SEQUENCE [LARGE SCALE GENOMIC DNA]</scope>
    <source>
        <strain evidence="2">180907_Pwestermani</strain>
    </source>
</reference>
<keyword evidence="1" id="KW-0812">Transmembrane</keyword>
<keyword evidence="1" id="KW-1133">Transmembrane helix</keyword>
<gene>
    <name evidence="2" type="ORF">P879_03028</name>
</gene>
<dbReference type="InterPro" id="IPR050927">
    <property type="entry name" value="TRPM"/>
</dbReference>
<protein>
    <submittedName>
        <fullName evidence="2">Uncharacterized protein</fullName>
    </submittedName>
</protein>
<accession>A0A8T0DV16</accession>
<dbReference type="EMBL" id="JTDF01000317">
    <property type="protein sequence ID" value="KAF8571795.1"/>
    <property type="molecule type" value="Genomic_DNA"/>
</dbReference>
<dbReference type="Proteomes" id="UP000699462">
    <property type="component" value="Unassembled WGS sequence"/>
</dbReference>
<proteinExistence type="predicted"/>
<keyword evidence="3" id="KW-1185">Reference proteome</keyword>
<dbReference type="AlphaFoldDB" id="A0A8T0DV16"/>
<dbReference type="PANTHER" id="PTHR13800:SF12">
    <property type="entry name" value="TRANSIENT RECEPTOR POTENTIAL CATION CHANNEL SUBFAMILY M MEMBER-LIKE 2"/>
    <property type="match status" value="1"/>
</dbReference>